<keyword evidence="1" id="KW-0732">Signal</keyword>
<reference evidence="2" key="1">
    <citation type="submission" date="2022-04" db="EMBL/GenBank/DDBJ databases">
        <title>Tomato heritable bacteria conferring resistance against bacterial wilt.</title>
        <authorList>
            <person name="Yin J."/>
        </authorList>
    </citation>
    <scope>NUCLEOTIDE SEQUENCE</scope>
    <source>
        <strain evidence="2">Cra20</strain>
    </source>
</reference>
<feature type="chain" id="PRO_5045882710" description="YD repeat-containing protein" evidence="1">
    <location>
        <begin position="22"/>
        <end position="73"/>
    </location>
</feature>
<feature type="signal peptide" evidence="1">
    <location>
        <begin position="1"/>
        <end position="21"/>
    </location>
</feature>
<evidence type="ECO:0000313" key="2">
    <source>
        <dbReference type="EMBL" id="MDT8757591.1"/>
    </source>
</evidence>
<gene>
    <name evidence="2" type="ORF">MZO42_02670</name>
</gene>
<proteinExistence type="predicted"/>
<sequence length="73" mass="7699">MRCVLLASACVALAAASSAAASETITYTYDAKGRLIKVERSGAVNNGVKYEYAHDKADNRRNLKVTGSPNPAP</sequence>
<evidence type="ECO:0000256" key="1">
    <source>
        <dbReference type="SAM" id="SignalP"/>
    </source>
</evidence>
<name>A0ABU3N269_9SPHN</name>
<dbReference type="InterPro" id="IPR006530">
    <property type="entry name" value="YD"/>
</dbReference>
<dbReference type="NCBIfam" id="TIGR01643">
    <property type="entry name" value="YD_repeat_2x"/>
    <property type="match status" value="1"/>
</dbReference>
<evidence type="ECO:0008006" key="3">
    <source>
        <dbReference type="Google" id="ProtNLM"/>
    </source>
</evidence>
<protein>
    <recommendedName>
        <fullName evidence="3">YD repeat-containing protein</fullName>
    </recommendedName>
</protein>
<accession>A0ABU3N269</accession>
<organism evidence="2">
    <name type="scientific">Sphingomonas psychrotolerans</name>
    <dbReference type="NCBI Taxonomy" id="1327635"/>
    <lineage>
        <taxon>Bacteria</taxon>
        <taxon>Pseudomonadati</taxon>
        <taxon>Pseudomonadota</taxon>
        <taxon>Alphaproteobacteria</taxon>
        <taxon>Sphingomonadales</taxon>
        <taxon>Sphingomonadaceae</taxon>
        <taxon>Sphingomonas</taxon>
    </lineage>
</organism>
<dbReference type="EMBL" id="JALMLT010000001">
    <property type="protein sequence ID" value="MDT8757591.1"/>
    <property type="molecule type" value="Genomic_DNA"/>
</dbReference>
<dbReference type="Gene3D" id="2.180.10.10">
    <property type="entry name" value="RHS repeat-associated core"/>
    <property type="match status" value="1"/>
</dbReference>
<comment type="caution">
    <text evidence="2">The sequence shown here is derived from an EMBL/GenBank/DDBJ whole genome shotgun (WGS) entry which is preliminary data.</text>
</comment>